<dbReference type="AlphaFoldDB" id="A0A3P7LNU8"/>
<evidence type="ECO:0000313" key="2">
    <source>
        <dbReference type="Proteomes" id="UP000281553"/>
    </source>
</evidence>
<protein>
    <submittedName>
        <fullName evidence="1">Uncharacterized protein</fullName>
    </submittedName>
</protein>
<evidence type="ECO:0000313" key="1">
    <source>
        <dbReference type="EMBL" id="VDN14970.1"/>
    </source>
</evidence>
<sequence length="100" mass="11091">MLTAKLAREDWKKYWAEIATSIEQASNVDATRKVYQLIRNVSLSCDPPSEGEIADATVRLSKNKAPEEDSIPAELPEVIGQVWRDEAGLDDWGSGVFLTV</sequence>
<proteinExistence type="predicted"/>
<dbReference type="OrthoDB" id="407509at2759"/>
<gene>
    <name evidence="1" type="ORF">DILT_LOCUS10801</name>
</gene>
<organism evidence="1 2">
    <name type="scientific">Dibothriocephalus latus</name>
    <name type="common">Fish tapeworm</name>
    <name type="synonym">Diphyllobothrium latum</name>
    <dbReference type="NCBI Taxonomy" id="60516"/>
    <lineage>
        <taxon>Eukaryota</taxon>
        <taxon>Metazoa</taxon>
        <taxon>Spiralia</taxon>
        <taxon>Lophotrochozoa</taxon>
        <taxon>Platyhelminthes</taxon>
        <taxon>Cestoda</taxon>
        <taxon>Eucestoda</taxon>
        <taxon>Diphyllobothriidea</taxon>
        <taxon>Diphyllobothriidae</taxon>
        <taxon>Dibothriocephalus</taxon>
    </lineage>
</organism>
<keyword evidence="2" id="KW-1185">Reference proteome</keyword>
<dbReference type="EMBL" id="UYRU01060985">
    <property type="protein sequence ID" value="VDN14970.1"/>
    <property type="molecule type" value="Genomic_DNA"/>
</dbReference>
<name>A0A3P7LNU8_DIBLA</name>
<accession>A0A3P7LNU8</accession>
<reference evidence="1 2" key="1">
    <citation type="submission" date="2018-11" db="EMBL/GenBank/DDBJ databases">
        <authorList>
            <consortium name="Pathogen Informatics"/>
        </authorList>
    </citation>
    <scope>NUCLEOTIDE SEQUENCE [LARGE SCALE GENOMIC DNA]</scope>
</reference>
<dbReference type="Proteomes" id="UP000281553">
    <property type="component" value="Unassembled WGS sequence"/>
</dbReference>